<organism evidence="1">
    <name type="scientific">Zea mays</name>
    <name type="common">Maize</name>
    <dbReference type="NCBI Taxonomy" id="4577"/>
    <lineage>
        <taxon>Eukaryota</taxon>
        <taxon>Viridiplantae</taxon>
        <taxon>Streptophyta</taxon>
        <taxon>Embryophyta</taxon>
        <taxon>Tracheophyta</taxon>
        <taxon>Spermatophyta</taxon>
        <taxon>Magnoliopsida</taxon>
        <taxon>Liliopsida</taxon>
        <taxon>Poales</taxon>
        <taxon>Poaceae</taxon>
        <taxon>PACMAD clade</taxon>
        <taxon>Panicoideae</taxon>
        <taxon>Andropogonodae</taxon>
        <taxon>Andropogoneae</taxon>
        <taxon>Tripsacinae</taxon>
        <taxon>Zea</taxon>
    </lineage>
</organism>
<reference evidence="1" key="1">
    <citation type="journal article" date="2009" name="PLoS Genet.">
        <title>Sequencing, mapping, and analysis of 27,455 maize full-length cDNAs.</title>
        <authorList>
            <person name="Soderlund C."/>
            <person name="Descour A."/>
            <person name="Kudrna D."/>
            <person name="Bomhoff M."/>
            <person name="Boyd L."/>
            <person name="Currie J."/>
            <person name="Angelova A."/>
            <person name="Collura K."/>
            <person name="Wissotski M."/>
            <person name="Ashley E."/>
            <person name="Morrow D."/>
            <person name="Fernandes J."/>
            <person name="Walbot V."/>
            <person name="Yu Y."/>
        </authorList>
    </citation>
    <scope>NUCLEOTIDE SEQUENCE</scope>
    <source>
        <strain evidence="1">B73</strain>
    </source>
</reference>
<dbReference type="AlphaFoldDB" id="B4FHH0"/>
<evidence type="ECO:0000313" key="1">
    <source>
        <dbReference type="EMBL" id="ACF81563.1"/>
    </source>
</evidence>
<dbReference type="EMBL" id="BT036558">
    <property type="protein sequence ID" value="ACF81563.1"/>
    <property type="molecule type" value="mRNA"/>
</dbReference>
<name>B4FHH0_MAIZE</name>
<protein>
    <submittedName>
        <fullName evidence="1">Uncharacterized protein</fullName>
    </submittedName>
</protein>
<proteinExistence type="evidence at transcript level"/>
<accession>B4FHH0</accession>
<sequence length="140" mass="14643">MVTACPASCAPAARSSSPSAMALAVCPSAGRSSLLALQLDLAAHPPALVPHVLLPYCRACPWPPLGSRQPCARPAQSFLCPAPSPDSSAPLPDFSSSALAIMVDVHSDRASTSGYTRQPCSLCVRLVVCRREHLRSLILI</sequence>